<evidence type="ECO:0000313" key="5">
    <source>
        <dbReference type="EMBL" id="MDR7359876.1"/>
    </source>
</evidence>
<dbReference type="InterPro" id="IPR036278">
    <property type="entry name" value="Sialidase_sf"/>
</dbReference>
<keyword evidence="5" id="KW-0326">Glycosidase</keyword>
<dbReference type="CDD" id="cd15482">
    <property type="entry name" value="Sialidase_non-viral"/>
    <property type="match status" value="1"/>
</dbReference>
<accession>A0ABU2BNP7</accession>
<organism evidence="5 6">
    <name type="scientific">Paeniglutamicibacter sulfureus</name>
    <dbReference type="NCBI Taxonomy" id="43666"/>
    <lineage>
        <taxon>Bacteria</taxon>
        <taxon>Bacillati</taxon>
        <taxon>Actinomycetota</taxon>
        <taxon>Actinomycetes</taxon>
        <taxon>Micrococcales</taxon>
        <taxon>Micrococcaceae</taxon>
        <taxon>Paeniglutamicibacter</taxon>
    </lineage>
</organism>
<protein>
    <recommendedName>
        <fullName evidence="3">exo-alpha-sialidase</fullName>
        <ecNumber evidence="3">3.2.1.18</ecNumber>
    </recommendedName>
</protein>
<reference evidence="5 6" key="1">
    <citation type="submission" date="2023-07" db="EMBL/GenBank/DDBJ databases">
        <title>Sequencing the genomes of 1000 actinobacteria strains.</title>
        <authorList>
            <person name="Klenk H.-P."/>
        </authorList>
    </citation>
    <scope>NUCLEOTIDE SEQUENCE [LARGE SCALE GENOMIC DNA]</scope>
    <source>
        <strain evidence="5 6">DSM 20167</strain>
    </source>
</reference>
<dbReference type="Pfam" id="PF13088">
    <property type="entry name" value="BNR_2"/>
    <property type="match status" value="1"/>
</dbReference>
<dbReference type="GO" id="GO:0004308">
    <property type="term" value="F:exo-alpha-sialidase activity"/>
    <property type="evidence" value="ECO:0007669"/>
    <property type="project" value="UniProtKB-EC"/>
</dbReference>
<comment type="similarity">
    <text evidence="2">Belongs to the glycosyl hydrolase 33 family.</text>
</comment>
<dbReference type="Gene3D" id="2.120.10.10">
    <property type="match status" value="1"/>
</dbReference>
<dbReference type="EMBL" id="JAVDYI010000001">
    <property type="protein sequence ID" value="MDR7359876.1"/>
    <property type="molecule type" value="Genomic_DNA"/>
</dbReference>
<dbReference type="PANTHER" id="PTHR10628:SF30">
    <property type="entry name" value="EXO-ALPHA-SIALIDASE"/>
    <property type="match status" value="1"/>
</dbReference>
<dbReference type="InterPro" id="IPR026856">
    <property type="entry name" value="Sialidase_fam"/>
</dbReference>
<keyword evidence="6" id="KW-1185">Reference proteome</keyword>
<feature type="domain" description="Sialidase" evidence="4">
    <location>
        <begin position="51"/>
        <end position="341"/>
    </location>
</feature>
<evidence type="ECO:0000259" key="4">
    <source>
        <dbReference type="Pfam" id="PF13088"/>
    </source>
</evidence>
<keyword evidence="5" id="KW-0378">Hydrolase</keyword>
<evidence type="ECO:0000256" key="1">
    <source>
        <dbReference type="ARBA" id="ARBA00000427"/>
    </source>
</evidence>
<dbReference type="InterPro" id="IPR011040">
    <property type="entry name" value="Sialidase"/>
</dbReference>
<gene>
    <name evidence="5" type="ORF">J2S64_003567</name>
</gene>
<evidence type="ECO:0000256" key="3">
    <source>
        <dbReference type="ARBA" id="ARBA00012733"/>
    </source>
</evidence>
<evidence type="ECO:0000313" key="6">
    <source>
        <dbReference type="Proteomes" id="UP001183817"/>
    </source>
</evidence>
<dbReference type="EC" id="3.2.1.18" evidence="3"/>
<proteinExistence type="inferred from homology"/>
<name>A0ABU2BNP7_9MICC</name>
<comment type="catalytic activity">
    <reaction evidence="1">
        <text>Hydrolysis of alpha-(2-&gt;3)-, alpha-(2-&gt;6)-, alpha-(2-&gt;8)- glycosidic linkages of terminal sialic acid residues in oligosaccharides, glycoproteins, glycolipids, colominic acid and synthetic substrates.</text>
        <dbReference type="EC" id="3.2.1.18"/>
    </reaction>
</comment>
<dbReference type="RefSeq" id="WP_310292475.1">
    <property type="nucleotide sequence ID" value="NZ_BAAAWO010000001.1"/>
</dbReference>
<evidence type="ECO:0000256" key="2">
    <source>
        <dbReference type="ARBA" id="ARBA00009348"/>
    </source>
</evidence>
<comment type="caution">
    <text evidence="5">The sequence shown here is derived from an EMBL/GenBank/DDBJ whole genome shotgun (WGS) entry which is preliminary data.</text>
</comment>
<dbReference type="SUPFAM" id="SSF50939">
    <property type="entry name" value="Sialidases"/>
    <property type="match status" value="1"/>
</dbReference>
<dbReference type="Proteomes" id="UP001183817">
    <property type="component" value="Unassembled WGS sequence"/>
</dbReference>
<sequence>MNHTPLGTHPLIAHPASAGPPITGQTVLATRGAGGYRQYRIPALVVTTAGTLLAVYDGRPTLDDLPSPADLVLRRSTDGGESWEPQRILRTGTGLNGFGDASLLVDPDTGTIFCFHAATTQWGFFESLEGTTQTQHVDLSVSTDDGHSWTHRRITGQLKRPGIRGIFAASGAGTRIGHGPFAGRLLQPCVVLLTDRGRIAAAVAHSDDHGHSWSLGDALEPAADGTHTNESSLAALPDGTVLLHSRATPHRLSARSVDGGATFTRPVPVPELPDPSDNGSLLALAGGGLVATHNAHRHLRRNTVLRHSPDAGTTWAGTVVLCPGASAYSTAAQLPDGSIGVLYERGAYEDIVFARIPLAALTAPAALNPIAASPMDADPMHGSRPLPGHPELLVEVVPRSITPAAPQHFRFTEPHLVLGQADAGYGAAGKEVGQAAAQLVASRADLLANYGPPVPGIHPGDTLTSSAAVTNHGSIPVTVYPHGDVDGEPQAIAPGSTAVWLHLNHLATAAGALPRIDWAVESGPEVPRESSSPGGCA</sequence>
<dbReference type="PANTHER" id="PTHR10628">
    <property type="entry name" value="SIALIDASE"/>
    <property type="match status" value="1"/>
</dbReference>